<proteinExistence type="predicted"/>
<protein>
    <submittedName>
        <fullName evidence="2">Uncharacterized protein</fullName>
    </submittedName>
</protein>
<reference evidence="2" key="1">
    <citation type="submission" date="2021-01" db="EMBL/GenBank/DDBJ databases">
        <title>Whole genome shotgun sequence of Actinocatenispora rupis NBRC 107355.</title>
        <authorList>
            <person name="Komaki H."/>
            <person name="Tamura T."/>
        </authorList>
    </citation>
    <scope>NUCLEOTIDE SEQUENCE</scope>
    <source>
        <strain evidence="2">NBRC 107355</strain>
    </source>
</reference>
<dbReference type="AlphaFoldDB" id="A0A8J3J8P5"/>
<comment type="caution">
    <text evidence="2">The sequence shown here is derived from an EMBL/GenBank/DDBJ whole genome shotgun (WGS) entry which is preliminary data.</text>
</comment>
<feature type="transmembrane region" description="Helical" evidence="1">
    <location>
        <begin position="118"/>
        <end position="135"/>
    </location>
</feature>
<evidence type="ECO:0000256" key="1">
    <source>
        <dbReference type="SAM" id="Phobius"/>
    </source>
</evidence>
<keyword evidence="3" id="KW-1185">Reference proteome</keyword>
<name>A0A8J3J8P5_9ACTN</name>
<dbReference type="Proteomes" id="UP000612808">
    <property type="component" value="Unassembled WGS sequence"/>
</dbReference>
<keyword evidence="1" id="KW-0812">Transmembrane</keyword>
<accession>A0A8J3J8P5</accession>
<sequence length="176" mass="17840">MNGPRVALAAGSLACVVAANTIGVVLGPAQPRPLIAVCALFAAGAALFALLSREDRVGLALAASLPAVLALMAADEAWLVGPLGVLLLGAAELCAWSWEQRGAGPDPRLPVRRLARSAVLCGIGLVVSLLCYALGRLHPWSGTLAVFVAAVGVAVVVWVVTRAAGRDRQPGDPPGT</sequence>
<dbReference type="RefSeq" id="WP_203657420.1">
    <property type="nucleotide sequence ID" value="NZ_BAAAZM010000006.1"/>
</dbReference>
<organism evidence="2 3">
    <name type="scientific">Actinocatenispora rupis</name>
    <dbReference type="NCBI Taxonomy" id="519421"/>
    <lineage>
        <taxon>Bacteria</taxon>
        <taxon>Bacillati</taxon>
        <taxon>Actinomycetota</taxon>
        <taxon>Actinomycetes</taxon>
        <taxon>Micromonosporales</taxon>
        <taxon>Micromonosporaceae</taxon>
        <taxon>Actinocatenispora</taxon>
    </lineage>
</organism>
<feature type="transmembrane region" description="Helical" evidence="1">
    <location>
        <begin position="58"/>
        <end position="74"/>
    </location>
</feature>
<evidence type="ECO:0000313" key="3">
    <source>
        <dbReference type="Proteomes" id="UP000612808"/>
    </source>
</evidence>
<dbReference type="EMBL" id="BOMB01000012">
    <property type="protein sequence ID" value="GID11428.1"/>
    <property type="molecule type" value="Genomic_DNA"/>
</dbReference>
<gene>
    <name evidence="2" type="ORF">Aru02nite_23170</name>
</gene>
<evidence type="ECO:0000313" key="2">
    <source>
        <dbReference type="EMBL" id="GID11428.1"/>
    </source>
</evidence>
<feature type="transmembrane region" description="Helical" evidence="1">
    <location>
        <begin position="141"/>
        <end position="160"/>
    </location>
</feature>
<keyword evidence="1" id="KW-1133">Transmembrane helix</keyword>
<keyword evidence="1" id="KW-0472">Membrane</keyword>
<feature type="transmembrane region" description="Helical" evidence="1">
    <location>
        <begin position="34"/>
        <end position="51"/>
    </location>
</feature>
<feature type="transmembrane region" description="Helical" evidence="1">
    <location>
        <begin position="80"/>
        <end position="98"/>
    </location>
</feature>